<accession>A0A811NNP5</accession>
<dbReference type="GO" id="GO:0003682">
    <property type="term" value="F:chromatin binding"/>
    <property type="evidence" value="ECO:0007669"/>
    <property type="project" value="TreeGrafter"/>
</dbReference>
<evidence type="ECO:0000256" key="1">
    <source>
        <dbReference type="ARBA" id="ARBA00023242"/>
    </source>
</evidence>
<dbReference type="InterPro" id="IPR027417">
    <property type="entry name" value="P-loop_NTPase"/>
</dbReference>
<name>A0A811NNP5_9POAL</name>
<dbReference type="GO" id="GO:0042393">
    <property type="term" value="F:histone binding"/>
    <property type="evidence" value="ECO:0007669"/>
    <property type="project" value="TreeGrafter"/>
</dbReference>
<dbReference type="AlphaFoldDB" id="A0A811NNP5"/>
<dbReference type="GO" id="GO:0016887">
    <property type="term" value="F:ATP hydrolysis activity"/>
    <property type="evidence" value="ECO:0007669"/>
    <property type="project" value="TreeGrafter"/>
</dbReference>
<proteinExistence type="predicted"/>
<dbReference type="PANTHER" id="PTHR45623">
    <property type="entry name" value="CHROMODOMAIN-HELICASE-DNA-BINDING PROTEIN 3-RELATED-RELATED"/>
    <property type="match status" value="1"/>
</dbReference>
<dbReference type="PANTHER" id="PTHR45623:SF13">
    <property type="entry name" value="HELICASE PROTEIN MOM1"/>
    <property type="match status" value="1"/>
</dbReference>
<dbReference type="OrthoDB" id="695898at2759"/>
<sequence length="156" mass="17678">MRSRGKLLLLDRMLQHIKIQGLRVLILSQSGGGSGNPMGDILDDFVRQRFGYESYERVERGLLLQKKQTAMNMFNDWNPMNDLRALQKLWSFYQNYSISKVELSTEPGNAAISQAYLRGSFYSRAIVVAGESEGISSVDGDLPKFCAYWLCLPNSE</sequence>
<organism evidence="2 3">
    <name type="scientific">Miscanthus lutarioriparius</name>
    <dbReference type="NCBI Taxonomy" id="422564"/>
    <lineage>
        <taxon>Eukaryota</taxon>
        <taxon>Viridiplantae</taxon>
        <taxon>Streptophyta</taxon>
        <taxon>Embryophyta</taxon>
        <taxon>Tracheophyta</taxon>
        <taxon>Spermatophyta</taxon>
        <taxon>Magnoliopsida</taxon>
        <taxon>Liliopsida</taxon>
        <taxon>Poales</taxon>
        <taxon>Poaceae</taxon>
        <taxon>PACMAD clade</taxon>
        <taxon>Panicoideae</taxon>
        <taxon>Andropogonodae</taxon>
        <taxon>Andropogoneae</taxon>
        <taxon>Saccharinae</taxon>
        <taxon>Miscanthus</taxon>
    </lineage>
</organism>
<evidence type="ECO:0000313" key="2">
    <source>
        <dbReference type="EMBL" id="CAD6226963.1"/>
    </source>
</evidence>
<dbReference type="GO" id="GO:0000785">
    <property type="term" value="C:chromatin"/>
    <property type="evidence" value="ECO:0007669"/>
    <property type="project" value="TreeGrafter"/>
</dbReference>
<dbReference type="GO" id="GO:0140658">
    <property type="term" value="F:ATP-dependent chromatin remodeler activity"/>
    <property type="evidence" value="ECO:0007669"/>
    <property type="project" value="TreeGrafter"/>
</dbReference>
<keyword evidence="3" id="KW-1185">Reference proteome</keyword>
<evidence type="ECO:0000313" key="3">
    <source>
        <dbReference type="Proteomes" id="UP000604825"/>
    </source>
</evidence>
<reference evidence="2" key="1">
    <citation type="submission" date="2020-10" db="EMBL/GenBank/DDBJ databases">
        <authorList>
            <person name="Han B."/>
            <person name="Lu T."/>
            <person name="Zhao Q."/>
            <person name="Huang X."/>
            <person name="Zhao Y."/>
        </authorList>
    </citation>
    <scope>NUCLEOTIDE SEQUENCE</scope>
</reference>
<dbReference type="GO" id="GO:0005634">
    <property type="term" value="C:nucleus"/>
    <property type="evidence" value="ECO:0007669"/>
    <property type="project" value="TreeGrafter"/>
</dbReference>
<protein>
    <submittedName>
        <fullName evidence="2">Uncharacterized protein</fullName>
    </submittedName>
</protein>
<dbReference type="GO" id="GO:0003677">
    <property type="term" value="F:DNA binding"/>
    <property type="evidence" value="ECO:0007669"/>
    <property type="project" value="TreeGrafter"/>
</dbReference>
<gene>
    <name evidence="2" type="ORF">NCGR_LOCUS18606</name>
</gene>
<keyword evidence="1" id="KW-0539">Nucleus</keyword>
<dbReference type="Proteomes" id="UP000604825">
    <property type="component" value="Unassembled WGS sequence"/>
</dbReference>
<dbReference type="Gene3D" id="3.40.50.300">
    <property type="entry name" value="P-loop containing nucleotide triphosphate hydrolases"/>
    <property type="match status" value="1"/>
</dbReference>
<comment type="caution">
    <text evidence="2">The sequence shown here is derived from an EMBL/GenBank/DDBJ whole genome shotgun (WGS) entry which is preliminary data.</text>
</comment>
<dbReference type="EMBL" id="CAJGYO010000004">
    <property type="protein sequence ID" value="CAD6226963.1"/>
    <property type="molecule type" value="Genomic_DNA"/>
</dbReference>